<protein>
    <submittedName>
        <fullName evidence="9">Inner membrane protein YidH</fullName>
    </submittedName>
</protein>
<evidence type="ECO:0000256" key="2">
    <source>
        <dbReference type="ARBA" id="ARBA00022475"/>
    </source>
</evidence>
<keyword evidence="2" id="KW-1003">Cell membrane</keyword>
<evidence type="ECO:0000259" key="8">
    <source>
        <dbReference type="Pfam" id="PF02656"/>
    </source>
</evidence>
<dbReference type="GO" id="GO:0005886">
    <property type="term" value="C:plasma membrane"/>
    <property type="evidence" value="ECO:0007669"/>
    <property type="project" value="UniProtKB-SubCell"/>
</dbReference>
<keyword evidence="5 7" id="KW-0472">Membrane</keyword>
<name>A0AB74FGP5_9MYCO</name>
<dbReference type="InterPro" id="IPR052053">
    <property type="entry name" value="IM_YidH-like"/>
</dbReference>
<evidence type="ECO:0000313" key="9">
    <source>
        <dbReference type="EMBL" id="SIN31205.1"/>
    </source>
</evidence>
<organism evidence="9 10">
    <name type="scientific">Mycobacteroides abscessus subsp. abscessus</name>
    <dbReference type="NCBI Taxonomy" id="1185650"/>
    <lineage>
        <taxon>Bacteria</taxon>
        <taxon>Bacillati</taxon>
        <taxon>Actinomycetota</taxon>
        <taxon>Actinomycetes</taxon>
        <taxon>Mycobacteriales</taxon>
        <taxon>Mycobacteriaceae</taxon>
        <taxon>Mycobacteroides</taxon>
        <taxon>Mycobacteroides abscessus</taxon>
    </lineage>
</organism>
<feature type="transmembrane region" description="Helical" evidence="7">
    <location>
        <begin position="119"/>
        <end position="139"/>
    </location>
</feature>
<gene>
    <name evidence="9" type="primary">yidH_1</name>
    <name evidence="9" type="ORF">SAMEA2152244_03905</name>
</gene>
<evidence type="ECO:0000256" key="6">
    <source>
        <dbReference type="SAM" id="MobiDB-lite"/>
    </source>
</evidence>
<dbReference type="Proteomes" id="UP000184831">
    <property type="component" value="Unassembled WGS sequence"/>
</dbReference>
<evidence type="ECO:0000256" key="4">
    <source>
        <dbReference type="ARBA" id="ARBA00022989"/>
    </source>
</evidence>
<evidence type="ECO:0000256" key="1">
    <source>
        <dbReference type="ARBA" id="ARBA00004651"/>
    </source>
</evidence>
<keyword evidence="3 7" id="KW-0812">Transmembrane</keyword>
<accession>A0AB74FGP5</accession>
<evidence type="ECO:0000256" key="5">
    <source>
        <dbReference type="ARBA" id="ARBA00023136"/>
    </source>
</evidence>
<reference evidence="9 10" key="1">
    <citation type="submission" date="2016-11" db="EMBL/GenBank/DDBJ databases">
        <authorList>
            <consortium name="Pathogen Informatics"/>
        </authorList>
    </citation>
    <scope>NUCLEOTIDE SEQUENCE [LARGE SCALE GENOMIC DNA]</scope>
    <source>
        <strain evidence="9 10">696</strain>
    </source>
</reference>
<evidence type="ECO:0000256" key="3">
    <source>
        <dbReference type="ARBA" id="ARBA00022692"/>
    </source>
</evidence>
<dbReference type="PANTHER" id="PTHR34187">
    <property type="entry name" value="FGR18P"/>
    <property type="match status" value="1"/>
</dbReference>
<comment type="caution">
    <text evidence="9">The sequence shown here is derived from an EMBL/GenBank/DDBJ whole genome shotgun (WGS) entry which is preliminary data.</text>
</comment>
<sequence length="211" mass="23097">MRSQLLRLPGHVPTMAQAAGRMLIGQRTLHCRLAREGTSYRALLDEVRETFAKNSCEMGSRSRRSPTDCDIPNPPRLPTHTPAGEASHRARGKFGGVTETPPEAREIDYRFTLANERTFLSWIRTALGLLAGGVAVQTLVQPFHHAGVRHALAASCLALAVVVSIGAYVHWRDVKNRMDRAQPLKGTMLVPLLAISIGLVAILASVAVFYR</sequence>
<dbReference type="PANTHER" id="PTHR34187:SF2">
    <property type="entry name" value="DUF202 DOMAIN-CONTAINING PROTEIN"/>
    <property type="match status" value="1"/>
</dbReference>
<evidence type="ECO:0000256" key="7">
    <source>
        <dbReference type="SAM" id="Phobius"/>
    </source>
</evidence>
<feature type="region of interest" description="Disordered" evidence="6">
    <location>
        <begin position="55"/>
        <end position="99"/>
    </location>
</feature>
<dbReference type="AlphaFoldDB" id="A0AB74FGP5"/>
<keyword evidence="4 7" id="KW-1133">Transmembrane helix</keyword>
<proteinExistence type="predicted"/>
<evidence type="ECO:0000313" key="10">
    <source>
        <dbReference type="Proteomes" id="UP000184831"/>
    </source>
</evidence>
<feature type="transmembrane region" description="Helical" evidence="7">
    <location>
        <begin position="151"/>
        <end position="169"/>
    </location>
</feature>
<comment type="subcellular location">
    <subcellularLocation>
        <location evidence="1">Cell membrane</location>
        <topology evidence="1">Multi-pass membrane protein</topology>
    </subcellularLocation>
</comment>
<dbReference type="InterPro" id="IPR003807">
    <property type="entry name" value="DUF202"/>
</dbReference>
<dbReference type="EMBL" id="FSQE01000008">
    <property type="protein sequence ID" value="SIN31205.1"/>
    <property type="molecule type" value="Genomic_DNA"/>
</dbReference>
<feature type="transmembrane region" description="Helical" evidence="7">
    <location>
        <begin position="189"/>
        <end position="210"/>
    </location>
</feature>
<dbReference type="Pfam" id="PF02656">
    <property type="entry name" value="DUF202"/>
    <property type="match status" value="1"/>
</dbReference>
<feature type="domain" description="DUF202" evidence="8">
    <location>
        <begin position="110"/>
        <end position="176"/>
    </location>
</feature>